<gene>
    <name evidence="3" type="ORF">ALAG00032_LOCUS6076</name>
</gene>
<accession>A0A7S3JUE6</accession>
<evidence type="ECO:0000313" key="3">
    <source>
        <dbReference type="EMBL" id="CAE0365334.1"/>
    </source>
</evidence>
<protein>
    <submittedName>
        <fullName evidence="3">Uncharacterized protein</fullName>
    </submittedName>
</protein>
<feature type="coiled-coil region" evidence="1">
    <location>
        <begin position="145"/>
        <end position="211"/>
    </location>
</feature>
<dbReference type="AlphaFoldDB" id="A0A7S3JUE6"/>
<organism evidence="3">
    <name type="scientific">Aureoumbra lagunensis</name>
    <dbReference type="NCBI Taxonomy" id="44058"/>
    <lineage>
        <taxon>Eukaryota</taxon>
        <taxon>Sar</taxon>
        <taxon>Stramenopiles</taxon>
        <taxon>Ochrophyta</taxon>
        <taxon>Pelagophyceae</taxon>
        <taxon>Pelagomonadales</taxon>
        <taxon>Aureoumbra</taxon>
    </lineage>
</organism>
<keyword evidence="1" id="KW-0175">Coiled coil</keyword>
<name>A0A7S3JUE6_9STRA</name>
<reference evidence="3" key="1">
    <citation type="submission" date="2021-01" db="EMBL/GenBank/DDBJ databases">
        <authorList>
            <person name="Corre E."/>
            <person name="Pelletier E."/>
            <person name="Niang G."/>
            <person name="Scheremetjew M."/>
            <person name="Finn R."/>
            <person name="Kale V."/>
            <person name="Holt S."/>
            <person name="Cochrane G."/>
            <person name="Meng A."/>
            <person name="Brown T."/>
            <person name="Cohen L."/>
        </authorList>
    </citation>
    <scope>NUCLEOTIDE SEQUENCE</scope>
    <source>
        <strain evidence="3">CCMP1510</strain>
    </source>
</reference>
<feature type="compositionally biased region" description="Polar residues" evidence="2">
    <location>
        <begin position="329"/>
        <end position="338"/>
    </location>
</feature>
<dbReference type="EMBL" id="HBIJ01008604">
    <property type="protein sequence ID" value="CAE0365334.1"/>
    <property type="molecule type" value="Transcribed_RNA"/>
</dbReference>
<evidence type="ECO:0000256" key="2">
    <source>
        <dbReference type="SAM" id="MobiDB-lite"/>
    </source>
</evidence>
<feature type="compositionally biased region" description="Basic and acidic residues" evidence="2">
    <location>
        <begin position="311"/>
        <end position="321"/>
    </location>
</feature>
<feature type="region of interest" description="Disordered" evidence="2">
    <location>
        <begin position="311"/>
        <end position="349"/>
    </location>
</feature>
<sequence length="355" mass="40843">MQVQDYFCEVEGDWYSSEGSEESKVRVVIRVKNNKIFLTVLRSSEDNVEPWHWVGEKVNWIKTTQNLWRNENDNDSIKIQELAEKLTLDYSNNYSIQIEEHCGRMLYFMLRLERGIKIKLCKFQLTKSLSSATVPEILFDAGKRCIALEKECRDQKEIIENLKNKIKKNEETIQFLEKCRDIHDNEFTQILKEQAENNQKAIAELKRESRHQLSSDDDDINMVGRKQHSVFKFSSSHIVDEKDASFLEIPSIEGVVNDAVNPCPIANRDKSKRPKIHRNTITASEFPSISSLGAVQRSSSQIGRDINTEQKGVDAQNEEKGFIPAPSVPETTPMQTENNEFDDKAADSDGIDWIL</sequence>
<evidence type="ECO:0000256" key="1">
    <source>
        <dbReference type="SAM" id="Coils"/>
    </source>
</evidence>
<proteinExistence type="predicted"/>